<reference evidence="2" key="3">
    <citation type="submission" date="2025-09" db="UniProtKB">
        <authorList>
            <consortium name="Ensembl"/>
        </authorList>
    </citation>
    <scope>IDENTIFICATION</scope>
</reference>
<name>A0A0D9SA25_CHLSB</name>
<evidence type="ECO:0000313" key="3">
    <source>
        <dbReference type="Proteomes" id="UP000029965"/>
    </source>
</evidence>
<dbReference type="EMBL" id="AQIB01130444">
    <property type="status" value="NOT_ANNOTATED_CDS"/>
    <property type="molecule type" value="Genomic_DNA"/>
</dbReference>
<proteinExistence type="predicted"/>
<feature type="transmembrane region" description="Helical" evidence="1">
    <location>
        <begin position="28"/>
        <end position="47"/>
    </location>
</feature>
<dbReference type="OMA" id="KRYEHQH"/>
<keyword evidence="3" id="KW-1185">Reference proteome</keyword>
<dbReference type="Bgee" id="ENSCSAG00000000283">
    <property type="expression patterns" value="Expressed in prefrontal cortex and 4 other cell types or tissues"/>
</dbReference>
<dbReference type="Proteomes" id="UP000029965">
    <property type="component" value="Chromosome X"/>
</dbReference>
<evidence type="ECO:0000313" key="2">
    <source>
        <dbReference type="Ensembl" id="ENSCSAP00000017714.1"/>
    </source>
</evidence>
<reference evidence="2" key="2">
    <citation type="submission" date="2025-08" db="UniProtKB">
        <authorList>
            <consortium name="Ensembl"/>
        </authorList>
    </citation>
    <scope>IDENTIFICATION</scope>
</reference>
<evidence type="ECO:0000256" key="1">
    <source>
        <dbReference type="SAM" id="Phobius"/>
    </source>
</evidence>
<dbReference type="KEGG" id="csab:103232705"/>
<organism evidence="2 3">
    <name type="scientific">Chlorocebus sabaeus</name>
    <name type="common">Green monkey</name>
    <name type="synonym">Simia sabaea</name>
    <dbReference type="NCBI Taxonomy" id="60711"/>
    <lineage>
        <taxon>Eukaryota</taxon>
        <taxon>Metazoa</taxon>
        <taxon>Chordata</taxon>
        <taxon>Craniata</taxon>
        <taxon>Vertebrata</taxon>
        <taxon>Euteleostomi</taxon>
        <taxon>Mammalia</taxon>
        <taxon>Eutheria</taxon>
        <taxon>Euarchontoglires</taxon>
        <taxon>Primates</taxon>
        <taxon>Haplorrhini</taxon>
        <taxon>Catarrhini</taxon>
        <taxon>Cercopithecidae</taxon>
        <taxon>Cercopithecinae</taxon>
        <taxon>Chlorocebus</taxon>
    </lineage>
</organism>
<dbReference type="BioGRID-ORCS" id="103232705">
    <property type="hits" value="0 hits in 7 CRISPR screens"/>
</dbReference>
<dbReference type="GeneTree" id="ENSGT00510000055407"/>
<keyword evidence="1" id="KW-0472">Membrane</keyword>
<dbReference type="Ensembl" id="ENSCSAT00000018252.1">
    <property type="protein sequence ID" value="ENSCSAP00000017714.1"/>
    <property type="gene ID" value="ENSCSAG00000000283.1"/>
</dbReference>
<keyword evidence="1" id="KW-1133">Transmembrane helix</keyword>
<reference evidence="2 3" key="1">
    <citation type="submission" date="2014-03" db="EMBL/GenBank/DDBJ databases">
        <authorList>
            <person name="Warren W."/>
            <person name="Wilson R.K."/>
        </authorList>
    </citation>
    <scope>NUCLEOTIDE SEQUENCE</scope>
</reference>
<sequence>MHSRLFYLKSSYIIYFEPLFSNANINTLSFINSLASPLTIFCFALSAQAFSTIFYFRIFIFIFHSWILLFHFYFTCSFKRYEHQHSKIVPAYRMRSPRALPGMYLYVWPFK</sequence>
<feature type="transmembrane region" description="Helical" evidence="1">
    <location>
        <begin position="54"/>
        <end position="74"/>
    </location>
</feature>
<protein>
    <submittedName>
        <fullName evidence="2">Uncharacterized protein</fullName>
    </submittedName>
</protein>
<accession>A0A0D9SA25</accession>
<dbReference type="AlphaFoldDB" id="A0A0D9SA25"/>
<dbReference type="eggNOG" id="ENOG502TGP1">
    <property type="taxonomic scope" value="Eukaryota"/>
</dbReference>
<keyword evidence="1" id="KW-0812">Transmembrane</keyword>